<accession>E4YLI5</accession>
<dbReference type="AlphaFoldDB" id="E4YLI5"/>
<dbReference type="Proteomes" id="UP000011014">
    <property type="component" value="Unassembled WGS sequence"/>
</dbReference>
<evidence type="ECO:0000256" key="1">
    <source>
        <dbReference type="SAM" id="MobiDB-lite"/>
    </source>
</evidence>
<reference evidence="2" key="1">
    <citation type="journal article" date="2010" name="Science">
        <title>Plasticity of animal genome architecture unmasked by rapid evolution of a pelagic tunicate.</title>
        <authorList>
            <person name="Denoeud F."/>
            <person name="Henriet S."/>
            <person name="Mungpakdee S."/>
            <person name="Aury J.M."/>
            <person name="Da Silva C."/>
            <person name="Brinkmann H."/>
            <person name="Mikhaleva J."/>
            <person name="Olsen L.C."/>
            <person name="Jubin C."/>
            <person name="Canestro C."/>
            <person name="Bouquet J.M."/>
            <person name="Danks G."/>
            <person name="Poulain J."/>
            <person name="Campsteijn C."/>
            <person name="Adamski M."/>
            <person name="Cross I."/>
            <person name="Yadetie F."/>
            <person name="Muffato M."/>
            <person name="Louis A."/>
            <person name="Butcher S."/>
            <person name="Tsagkogeorga G."/>
            <person name="Konrad A."/>
            <person name="Singh S."/>
            <person name="Jensen M.F."/>
            <person name="Cong E.H."/>
            <person name="Eikeseth-Otteraa H."/>
            <person name="Noel B."/>
            <person name="Anthouard V."/>
            <person name="Porcel B.M."/>
            <person name="Kachouri-Lafond R."/>
            <person name="Nishino A."/>
            <person name="Ugolini M."/>
            <person name="Chourrout P."/>
            <person name="Nishida H."/>
            <person name="Aasland R."/>
            <person name="Huzurbazar S."/>
            <person name="Westhof E."/>
            <person name="Delsuc F."/>
            <person name="Lehrach H."/>
            <person name="Reinhardt R."/>
            <person name="Weissenbach J."/>
            <person name="Roy S.W."/>
            <person name="Artiguenave F."/>
            <person name="Postlethwait J.H."/>
            <person name="Manak J.R."/>
            <person name="Thompson E.M."/>
            <person name="Jaillon O."/>
            <person name="Du Pasquier L."/>
            <person name="Boudinot P."/>
            <person name="Liberles D.A."/>
            <person name="Volff J.N."/>
            <person name="Philippe H."/>
            <person name="Lenhard B."/>
            <person name="Roest Crollius H."/>
            <person name="Wincker P."/>
            <person name="Chourrout D."/>
        </authorList>
    </citation>
    <scope>NUCLEOTIDE SEQUENCE [LARGE SCALE GENOMIC DNA]</scope>
</reference>
<name>E4YLI5_OIKDI</name>
<sequence>MGRTGVKAVATGGGMLVKAASKLTKLGGRLESKIGALIGGKQKLGAVRTRVPLTGRYQASKRRRRSSDYHEYRSQQHNRQVFAATGGLTPPPTKRSLISKAKKRAILARDSVKAIVKNPPKMSASLYLGACTATLSLAPSLFAGLGKKNHALEGPTVVEGQGILLPFSWLNQSANTAKKSADAKTPVEPEPTTNALPHNESHIRLDLTLTPPSTPTNAATTRHEALGETRFGFDCAESKVQLGDLQQRKQQEQPQLRRQDTPRYVAVVDSDSESDSDDASAQSLCKKFTKGGAECAPKAQFVLSPPPPPRRSTRAGPLRASTPKKGVKDPIQALKMRDFAARVIRDSPRPQQNFATEKLDLFAKNYKPKVHALWQLVIHEIQEGQQIRQSGEKRKKDARPF</sequence>
<dbReference type="EMBL" id="FN654762">
    <property type="protein sequence ID" value="CBY36346.1"/>
    <property type="molecule type" value="Genomic_DNA"/>
</dbReference>
<feature type="region of interest" description="Disordered" evidence="1">
    <location>
        <begin position="299"/>
        <end position="327"/>
    </location>
</feature>
<protein>
    <submittedName>
        <fullName evidence="2">Uncharacterized protein</fullName>
    </submittedName>
</protein>
<evidence type="ECO:0000313" key="2">
    <source>
        <dbReference type="EMBL" id="CBY36346.1"/>
    </source>
</evidence>
<feature type="region of interest" description="Disordered" evidence="1">
    <location>
        <begin position="176"/>
        <end position="200"/>
    </location>
</feature>
<proteinExistence type="predicted"/>
<organism evidence="2">
    <name type="scientific">Oikopleura dioica</name>
    <name type="common">Tunicate</name>
    <dbReference type="NCBI Taxonomy" id="34765"/>
    <lineage>
        <taxon>Eukaryota</taxon>
        <taxon>Metazoa</taxon>
        <taxon>Chordata</taxon>
        <taxon>Tunicata</taxon>
        <taxon>Appendicularia</taxon>
        <taxon>Copelata</taxon>
        <taxon>Oikopleuridae</taxon>
        <taxon>Oikopleura</taxon>
    </lineage>
</organism>
<gene>
    <name evidence="2" type="ORF">GSOID_T00028844001</name>
</gene>